<organism evidence="1 2">
    <name type="scientific">Lentzea guizhouensis</name>
    <dbReference type="NCBI Taxonomy" id="1586287"/>
    <lineage>
        <taxon>Bacteria</taxon>
        <taxon>Bacillati</taxon>
        <taxon>Actinomycetota</taxon>
        <taxon>Actinomycetes</taxon>
        <taxon>Pseudonocardiales</taxon>
        <taxon>Pseudonocardiaceae</taxon>
        <taxon>Lentzea</taxon>
    </lineage>
</organism>
<evidence type="ECO:0000313" key="1">
    <source>
        <dbReference type="EMBL" id="ANZ38739.1"/>
    </source>
</evidence>
<dbReference type="STRING" id="1586287.BBK82_24415"/>
<keyword evidence="2" id="KW-1185">Reference proteome</keyword>
<dbReference type="KEGG" id="led:BBK82_24415"/>
<sequence>MMIPLDALAHRERALAASRGVPVAYPFSLVEALDMSEQALRRVAAVSWLRTLERLPHLADK</sequence>
<proteinExistence type="predicted"/>
<reference evidence="1 2" key="1">
    <citation type="submission" date="2016-07" db="EMBL/GenBank/DDBJ databases">
        <title>Complete genome sequence of the Lentzea guizhouensis DHS C013.</title>
        <authorList>
            <person name="Cao C."/>
        </authorList>
    </citation>
    <scope>NUCLEOTIDE SEQUENCE [LARGE SCALE GENOMIC DNA]</scope>
    <source>
        <strain evidence="1 2">DHS C013</strain>
    </source>
</reference>
<dbReference type="EMBL" id="CP016793">
    <property type="protein sequence ID" value="ANZ38739.1"/>
    <property type="molecule type" value="Genomic_DNA"/>
</dbReference>
<evidence type="ECO:0000313" key="2">
    <source>
        <dbReference type="Proteomes" id="UP000093053"/>
    </source>
</evidence>
<gene>
    <name evidence="1" type="ORF">BBK82_24415</name>
</gene>
<name>A0A1B2HLZ3_9PSEU</name>
<dbReference type="Proteomes" id="UP000093053">
    <property type="component" value="Chromosome"/>
</dbReference>
<accession>A0A1B2HLZ3</accession>
<dbReference type="AlphaFoldDB" id="A0A1B2HLZ3"/>
<protein>
    <submittedName>
        <fullName evidence="1">Uncharacterized protein</fullName>
    </submittedName>
</protein>